<evidence type="ECO:0000256" key="11">
    <source>
        <dbReference type="ARBA" id="ARBA00049902"/>
    </source>
</evidence>
<evidence type="ECO:0000256" key="2">
    <source>
        <dbReference type="ARBA" id="ARBA00007090"/>
    </source>
</evidence>
<dbReference type="InterPro" id="IPR001264">
    <property type="entry name" value="Glyco_trans_51"/>
</dbReference>
<evidence type="ECO:0000256" key="8">
    <source>
        <dbReference type="ARBA" id="ARBA00022801"/>
    </source>
</evidence>
<comment type="pathway">
    <text evidence="1">Cell wall biogenesis; peptidoglycan biosynthesis.</text>
</comment>
<feature type="domain" description="Glycosyl transferase family 51" evidence="13">
    <location>
        <begin position="73"/>
        <end position="232"/>
    </location>
</feature>
<dbReference type="SUPFAM" id="SSF53955">
    <property type="entry name" value="Lysozyme-like"/>
    <property type="match status" value="1"/>
</dbReference>
<accession>E1R550</accession>
<proteinExistence type="inferred from homology"/>
<feature type="domain" description="Penicillin-binding protein transpeptidase" evidence="12">
    <location>
        <begin position="317"/>
        <end position="588"/>
    </location>
</feature>
<dbReference type="OrthoDB" id="343702at2"/>
<dbReference type="CAZy" id="GT51">
    <property type="family name" value="Glycosyltransferase Family 51"/>
</dbReference>
<comment type="similarity">
    <text evidence="3">In the N-terminal section; belongs to the glycosyltransferase 51 family.</text>
</comment>
<comment type="catalytic activity">
    <reaction evidence="11">
        <text>[GlcNAc-(1-&gt;4)-Mur2Ac(oyl-L-Ala-gamma-D-Glu-L-Lys-D-Ala-D-Ala)](n)-di-trans,octa-cis-undecaprenyl diphosphate + beta-D-GlcNAc-(1-&gt;4)-Mur2Ac(oyl-L-Ala-gamma-D-Glu-L-Lys-D-Ala-D-Ala)-di-trans,octa-cis-undecaprenyl diphosphate = [GlcNAc-(1-&gt;4)-Mur2Ac(oyl-L-Ala-gamma-D-Glu-L-Lys-D-Ala-D-Ala)](n+1)-di-trans,octa-cis-undecaprenyl diphosphate + di-trans,octa-cis-undecaprenyl diphosphate + H(+)</text>
        <dbReference type="Rhea" id="RHEA:23708"/>
        <dbReference type="Rhea" id="RHEA-COMP:9602"/>
        <dbReference type="Rhea" id="RHEA-COMP:9603"/>
        <dbReference type="ChEBI" id="CHEBI:15378"/>
        <dbReference type="ChEBI" id="CHEBI:58405"/>
        <dbReference type="ChEBI" id="CHEBI:60033"/>
        <dbReference type="ChEBI" id="CHEBI:78435"/>
        <dbReference type="EC" id="2.4.99.28"/>
    </reaction>
</comment>
<keyword evidence="5" id="KW-0645">Protease</keyword>
<keyword evidence="6 14" id="KW-0328">Glycosyltransferase</keyword>
<dbReference type="InterPro" id="IPR036950">
    <property type="entry name" value="PBP_transglycosylase"/>
</dbReference>
<dbReference type="InterPro" id="IPR050396">
    <property type="entry name" value="Glycosyltr_51/Transpeptidase"/>
</dbReference>
<evidence type="ECO:0000256" key="10">
    <source>
        <dbReference type="ARBA" id="ARBA00044770"/>
    </source>
</evidence>
<name>E1R550_SEDSS</name>
<dbReference type="GO" id="GO:0004180">
    <property type="term" value="F:carboxypeptidase activity"/>
    <property type="evidence" value="ECO:0007669"/>
    <property type="project" value="UniProtKB-KW"/>
</dbReference>
<dbReference type="RefSeq" id="WP_013254049.1">
    <property type="nucleotide sequence ID" value="NC_014364.1"/>
</dbReference>
<dbReference type="HOGENOM" id="CLU_006354_7_1_12"/>
<evidence type="ECO:0000256" key="5">
    <source>
        <dbReference type="ARBA" id="ARBA00022670"/>
    </source>
</evidence>
<evidence type="ECO:0000313" key="14">
    <source>
        <dbReference type="EMBL" id="ADK80585.1"/>
    </source>
</evidence>
<dbReference type="PANTHER" id="PTHR32282">
    <property type="entry name" value="BINDING PROTEIN TRANSPEPTIDASE, PUTATIVE-RELATED"/>
    <property type="match status" value="1"/>
</dbReference>
<dbReference type="GO" id="GO:0006508">
    <property type="term" value="P:proteolysis"/>
    <property type="evidence" value="ECO:0007669"/>
    <property type="project" value="UniProtKB-KW"/>
</dbReference>
<evidence type="ECO:0000256" key="4">
    <source>
        <dbReference type="ARBA" id="ARBA00022645"/>
    </source>
</evidence>
<dbReference type="EMBL" id="CP002116">
    <property type="protein sequence ID" value="ADK80585.1"/>
    <property type="molecule type" value="Genomic_DNA"/>
</dbReference>
<dbReference type="GO" id="GO:0009252">
    <property type="term" value="P:peptidoglycan biosynthetic process"/>
    <property type="evidence" value="ECO:0007669"/>
    <property type="project" value="TreeGrafter"/>
</dbReference>
<gene>
    <name evidence="14" type="ordered locus">Spirs_1458</name>
</gene>
<evidence type="ECO:0000256" key="1">
    <source>
        <dbReference type="ARBA" id="ARBA00004752"/>
    </source>
</evidence>
<reference evidence="14 15" key="1">
    <citation type="journal article" date="2010" name="Stand. Genomic Sci.">
        <title>Complete genome sequence of Spirochaeta smaragdinae type strain (SEBR 4228).</title>
        <authorList>
            <person name="Mavromatis K."/>
            <person name="Yasawong M."/>
            <person name="Chertkov O."/>
            <person name="Lapidus A."/>
            <person name="Lucas S."/>
            <person name="Nolan M."/>
            <person name="Del Rio T.G."/>
            <person name="Tice H."/>
            <person name="Cheng J.F."/>
            <person name="Pitluck S."/>
            <person name="Liolios K."/>
            <person name="Ivanova N."/>
            <person name="Tapia R."/>
            <person name="Han C."/>
            <person name="Bruce D."/>
            <person name="Goodwin L."/>
            <person name="Pati A."/>
            <person name="Chen A."/>
            <person name="Palaniappan K."/>
            <person name="Land M."/>
            <person name="Hauser L."/>
            <person name="Chang Y.J."/>
            <person name="Jeffries C.D."/>
            <person name="Detter J.C."/>
            <person name="Rohde M."/>
            <person name="Brambilla E."/>
            <person name="Spring S."/>
            <person name="Goker M."/>
            <person name="Sikorski J."/>
            <person name="Woyke T."/>
            <person name="Bristow J."/>
            <person name="Eisen J.A."/>
            <person name="Markowitz V."/>
            <person name="Hugenholtz P."/>
            <person name="Klenk H.P."/>
            <person name="Kyrpides N.C."/>
        </authorList>
    </citation>
    <scope>NUCLEOTIDE SEQUENCE [LARGE SCALE GENOMIC DNA]</scope>
    <source>
        <strain evidence="15">DSM 11293 / JCM 15392 / SEBR 4228</strain>
    </source>
</reference>
<protein>
    <recommendedName>
        <fullName evidence="10">peptidoglycan glycosyltransferase</fullName>
        <ecNumber evidence="10">2.4.99.28</ecNumber>
    </recommendedName>
</protein>
<dbReference type="eggNOG" id="COG4953">
    <property type="taxonomic scope" value="Bacteria"/>
</dbReference>
<evidence type="ECO:0000259" key="13">
    <source>
        <dbReference type="Pfam" id="PF00912"/>
    </source>
</evidence>
<dbReference type="InterPro" id="IPR023346">
    <property type="entry name" value="Lysozyme-like_dom_sf"/>
</dbReference>
<evidence type="ECO:0000256" key="7">
    <source>
        <dbReference type="ARBA" id="ARBA00022679"/>
    </source>
</evidence>
<keyword evidence="8" id="KW-0378">Hydrolase</keyword>
<dbReference type="InterPro" id="IPR012338">
    <property type="entry name" value="Beta-lactam/transpept-like"/>
</dbReference>
<dbReference type="Gene3D" id="3.40.710.10">
    <property type="entry name" value="DD-peptidase/beta-lactamase superfamily"/>
    <property type="match status" value="1"/>
</dbReference>
<dbReference type="GO" id="GO:0008658">
    <property type="term" value="F:penicillin binding"/>
    <property type="evidence" value="ECO:0007669"/>
    <property type="project" value="InterPro"/>
</dbReference>
<keyword evidence="7 14" id="KW-0808">Transferase</keyword>
<comment type="similarity">
    <text evidence="2">In the C-terminal section; belongs to the transpeptidase family.</text>
</comment>
<keyword evidence="15" id="KW-1185">Reference proteome</keyword>
<dbReference type="Gene3D" id="1.10.3810.10">
    <property type="entry name" value="Biosynthetic peptidoglycan transglycosylase-like"/>
    <property type="match status" value="1"/>
</dbReference>
<keyword evidence="4" id="KW-0121">Carboxypeptidase</keyword>
<dbReference type="Proteomes" id="UP000002318">
    <property type="component" value="Chromosome"/>
</dbReference>
<dbReference type="AlphaFoldDB" id="E1R550"/>
<dbReference type="EC" id="2.4.99.28" evidence="10"/>
<dbReference type="GO" id="GO:0008955">
    <property type="term" value="F:peptidoglycan glycosyltransferase activity"/>
    <property type="evidence" value="ECO:0007669"/>
    <property type="project" value="UniProtKB-EC"/>
</dbReference>
<evidence type="ECO:0000259" key="12">
    <source>
        <dbReference type="Pfam" id="PF00905"/>
    </source>
</evidence>
<keyword evidence="9" id="KW-0511">Multifunctional enzyme</keyword>
<dbReference type="PANTHER" id="PTHR32282:SF15">
    <property type="entry name" value="PENICILLIN-BINDING PROTEIN 1C"/>
    <property type="match status" value="1"/>
</dbReference>
<evidence type="ECO:0000313" key="15">
    <source>
        <dbReference type="Proteomes" id="UP000002318"/>
    </source>
</evidence>
<sequence>MSVHKIRRRPGRLRMLLVLPPIGGLLFFLLLFFVLRFTPYPELDHFRAREWSREYLDRYGTLLYVRPLANGMRRIFRDLDEMPDSLVSTFLDAEDRRFYLHPGIDPLAVLRSAVLNLHEGRIVSGASTITMQLARIIETESGGGWSGFEGKLRETWNSFRLESRLSKGELLELWINAIPFGFRCEGVPAAGMTFFNRPVEELSPAQFALLSVIPRSPSLYDPVEHPETAARAAAKEAGIKNRFSYRELLLAAGEARRGVWTNQAPHFINYFNSLPSERSESLRVRTSIDAELNMRLRERIDQTLDKHSRNRLGNGAGLIVRNDTGEIISWVGSREFWDDEHLGQIDGVLVCNQPGSTLKPFLYTLAIRSGFLPNSILPDIPLELGGAAVYQPFNFDRRFHGPVRLRVALASSLNVPAVYLIERLGVDAFAQFLVDLGFSSIKEQRGSLGTGLALGNAEISLFELVRAYTLFSRTDGPVPLRPRPVELGSVESAEINLSSSRDRYAVAVVRDILGDNRSRVLGFGSDSVMNLPFPSLFKTGTANQFQNIWAIGAIPEYTVGVWIGNFTGETVIGKTGSSIPASIVAELLDVLHTPDSGYPPIPGAVRVKICAVSGMAASADDPSTLYEYLPPDRLPDPCTWHHRDESGKIHVSYPDVFRVWAQTKLSSAFVEAGEGEAGGEIVFPPDGSRFFADPSLSQEAQAVRIEGRGLGSPPYALTLYRHGMVVLQRSSNLPLFLLPFPEKGEYRIVVTGSGGCSAESGFEVR</sequence>
<dbReference type="GO" id="GO:0030288">
    <property type="term" value="C:outer membrane-bounded periplasmic space"/>
    <property type="evidence" value="ECO:0007669"/>
    <property type="project" value="TreeGrafter"/>
</dbReference>
<dbReference type="SUPFAM" id="SSF56601">
    <property type="entry name" value="beta-lactamase/transpeptidase-like"/>
    <property type="match status" value="1"/>
</dbReference>
<dbReference type="Pfam" id="PF00905">
    <property type="entry name" value="Transpeptidase"/>
    <property type="match status" value="1"/>
</dbReference>
<dbReference type="Pfam" id="PF00912">
    <property type="entry name" value="Transgly"/>
    <property type="match status" value="1"/>
</dbReference>
<dbReference type="STRING" id="573413.Spirs_1458"/>
<evidence type="ECO:0000256" key="9">
    <source>
        <dbReference type="ARBA" id="ARBA00023268"/>
    </source>
</evidence>
<evidence type="ECO:0000256" key="3">
    <source>
        <dbReference type="ARBA" id="ARBA00007739"/>
    </source>
</evidence>
<evidence type="ECO:0000256" key="6">
    <source>
        <dbReference type="ARBA" id="ARBA00022676"/>
    </source>
</evidence>
<organism evidence="14 15">
    <name type="scientific">Sediminispirochaeta smaragdinae (strain DSM 11293 / JCM 15392 / SEBR 4228)</name>
    <name type="common">Spirochaeta smaragdinae</name>
    <dbReference type="NCBI Taxonomy" id="573413"/>
    <lineage>
        <taxon>Bacteria</taxon>
        <taxon>Pseudomonadati</taxon>
        <taxon>Spirochaetota</taxon>
        <taxon>Spirochaetia</taxon>
        <taxon>Spirochaetales</taxon>
        <taxon>Spirochaetaceae</taxon>
        <taxon>Sediminispirochaeta</taxon>
    </lineage>
</organism>
<dbReference type="KEGG" id="ssm:Spirs_1458"/>
<dbReference type="InterPro" id="IPR001460">
    <property type="entry name" value="PCN-bd_Tpept"/>
</dbReference>